<dbReference type="RefSeq" id="WP_386767707.1">
    <property type="nucleotide sequence ID" value="NZ_JBHSTI010000008.1"/>
</dbReference>
<comment type="caution">
    <text evidence="1">The sequence shown here is derived from an EMBL/GenBank/DDBJ whole genome shotgun (WGS) entry which is preliminary data.</text>
</comment>
<accession>A0ABW1T4J7</accession>
<dbReference type="EMBL" id="JBHSTI010000008">
    <property type="protein sequence ID" value="MFC6239010.1"/>
    <property type="molecule type" value="Genomic_DNA"/>
</dbReference>
<sequence>MRFRTPPEVKARAGGDRVLAWLPSGASSVVATELALVLPEGSDPVRVPWDLVLRAQWAEGVLDLTAQDGPGGRPKLVQVPFTGAPDVLAGVVRERVNASIVVQDHVTLSGTQGARVVARRVPGSADLRWSVVFDAGLDRRDPELRARADAALAELRASLGV</sequence>
<evidence type="ECO:0000313" key="2">
    <source>
        <dbReference type="Proteomes" id="UP001596138"/>
    </source>
</evidence>
<name>A0ABW1T4J7_9ACTN</name>
<protein>
    <recommendedName>
        <fullName evidence="3">SRPBCC family protein</fullName>
    </recommendedName>
</protein>
<evidence type="ECO:0008006" key="3">
    <source>
        <dbReference type="Google" id="ProtNLM"/>
    </source>
</evidence>
<keyword evidence="2" id="KW-1185">Reference proteome</keyword>
<evidence type="ECO:0000313" key="1">
    <source>
        <dbReference type="EMBL" id="MFC6239010.1"/>
    </source>
</evidence>
<dbReference type="Proteomes" id="UP001596138">
    <property type="component" value="Unassembled WGS sequence"/>
</dbReference>
<proteinExistence type="predicted"/>
<gene>
    <name evidence="1" type="ORF">ACFQGU_14085</name>
</gene>
<reference evidence="2" key="1">
    <citation type="journal article" date="2019" name="Int. J. Syst. Evol. Microbiol.">
        <title>The Global Catalogue of Microorganisms (GCM) 10K type strain sequencing project: providing services to taxonomists for standard genome sequencing and annotation.</title>
        <authorList>
            <consortium name="The Broad Institute Genomics Platform"/>
            <consortium name="The Broad Institute Genome Sequencing Center for Infectious Disease"/>
            <person name="Wu L."/>
            <person name="Ma J."/>
        </authorList>
    </citation>
    <scope>NUCLEOTIDE SEQUENCE [LARGE SCALE GENOMIC DNA]</scope>
    <source>
        <strain evidence="2">CGMCC 4.7317</strain>
    </source>
</reference>
<organism evidence="1 2">
    <name type="scientific">Longivirga aurantiaca</name>
    <dbReference type="NCBI Taxonomy" id="1837743"/>
    <lineage>
        <taxon>Bacteria</taxon>
        <taxon>Bacillati</taxon>
        <taxon>Actinomycetota</taxon>
        <taxon>Actinomycetes</taxon>
        <taxon>Sporichthyales</taxon>
        <taxon>Sporichthyaceae</taxon>
        <taxon>Longivirga</taxon>
    </lineage>
</organism>